<feature type="region of interest" description="Disordered" evidence="1">
    <location>
        <begin position="93"/>
        <end position="115"/>
    </location>
</feature>
<name>K0MI88_BORPB</name>
<organism evidence="2 3">
    <name type="scientific">Bordetella parapertussis (strain Bpp5)</name>
    <dbReference type="NCBI Taxonomy" id="1208660"/>
    <lineage>
        <taxon>Bacteria</taxon>
        <taxon>Pseudomonadati</taxon>
        <taxon>Pseudomonadota</taxon>
        <taxon>Betaproteobacteria</taxon>
        <taxon>Burkholderiales</taxon>
        <taxon>Alcaligenaceae</taxon>
        <taxon>Bordetella</taxon>
    </lineage>
</organism>
<dbReference type="HOGENOM" id="CLU_2104294_0_0_4"/>
<evidence type="ECO:0000313" key="3">
    <source>
        <dbReference type="Proteomes" id="UP000008035"/>
    </source>
</evidence>
<proteinExistence type="predicted"/>
<sequence>MNPHILRTRRKSLATRNAGATLHRVAVLRIRAKCNATQHHPLGVLQCCTVRGCCDAEPAGNRAFISKPNPWPDLLHASRAMQARDIAAHVADTIRTPEKGENWTNFTPHRPRAGA</sequence>
<reference evidence="2 3" key="1">
    <citation type="journal article" date="2012" name="BMC Genomics">
        <title>Comparative genomics of the classical Bordetella subspecies: the evolution and exchange of virulence-associated diversity amongst closely related pathogens.</title>
        <authorList>
            <person name="Park J."/>
            <person name="Zhang Y."/>
            <person name="Buboltz A.M."/>
            <person name="Zhang X."/>
            <person name="Schuster S.C."/>
            <person name="Ahuja U."/>
            <person name="Liu M."/>
            <person name="Miller J.F."/>
            <person name="Sebaihia M."/>
            <person name="Bentley S.D."/>
            <person name="Parkhill J."/>
            <person name="Harvill E.T."/>
        </authorList>
    </citation>
    <scope>NUCLEOTIDE SEQUENCE [LARGE SCALE GENOMIC DNA]</scope>
    <source>
        <strain evidence="2 3">Bpp5</strain>
    </source>
</reference>
<evidence type="ECO:0000313" key="2">
    <source>
        <dbReference type="EMBL" id="CCJ49565.1"/>
    </source>
</evidence>
<dbReference type="KEGG" id="bpar:BN117_2232"/>
<dbReference type="Proteomes" id="UP000008035">
    <property type="component" value="Chromosome"/>
</dbReference>
<dbReference type="AlphaFoldDB" id="K0MI88"/>
<dbReference type="EMBL" id="HE965803">
    <property type="protein sequence ID" value="CCJ49565.1"/>
    <property type="molecule type" value="Genomic_DNA"/>
</dbReference>
<gene>
    <name evidence="2" type="ordered locus">BN117_2232</name>
</gene>
<protein>
    <submittedName>
        <fullName evidence="2">Uncharacterized protein</fullName>
    </submittedName>
</protein>
<evidence type="ECO:0000256" key="1">
    <source>
        <dbReference type="SAM" id="MobiDB-lite"/>
    </source>
</evidence>
<accession>K0MI88</accession>